<evidence type="ECO:0000313" key="3">
    <source>
        <dbReference type="Proteomes" id="UP000030300"/>
    </source>
</evidence>
<dbReference type="STRING" id="2045.KR76_25775"/>
<keyword evidence="1" id="KW-0812">Transmembrane</keyword>
<dbReference type="HOGENOM" id="CLU_2343890_0_0_11"/>
<accession>A0A0A1DPI2</accession>
<evidence type="ECO:0000313" key="2">
    <source>
        <dbReference type="EMBL" id="AIY19331.2"/>
    </source>
</evidence>
<gene>
    <name evidence="2" type="ORF">KR76_25775</name>
</gene>
<keyword evidence="1" id="KW-0472">Membrane</keyword>
<organism evidence="2 3">
    <name type="scientific">Nocardioides simplex</name>
    <name type="common">Arthrobacter simplex</name>
    <dbReference type="NCBI Taxonomy" id="2045"/>
    <lineage>
        <taxon>Bacteria</taxon>
        <taxon>Bacillati</taxon>
        <taxon>Actinomycetota</taxon>
        <taxon>Actinomycetes</taxon>
        <taxon>Propionibacteriales</taxon>
        <taxon>Nocardioidaceae</taxon>
        <taxon>Pimelobacter</taxon>
    </lineage>
</organism>
<reference evidence="2 3" key="1">
    <citation type="journal article" date="2015" name="Genome Announc.">
        <title>Complete Genome Sequence of Steroid-Transforming Nocardioides simplex VKM Ac-2033D.</title>
        <authorList>
            <person name="Shtratnikova V.Y."/>
            <person name="Schelkunov M.I."/>
            <person name="Pekov Y.A."/>
            <person name="Fokina V.V."/>
            <person name="Logacheva M.D."/>
            <person name="Sokolov S.L."/>
            <person name="Bragin E.Y."/>
            <person name="Ashapkin V.V."/>
            <person name="Donova M.V."/>
        </authorList>
    </citation>
    <scope>NUCLEOTIDE SEQUENCE [LARGE SCALE GENOMIC DNA]</scope>
    <source>
        <strain evidence="2 3">VKM Ac-2033D</strain>
    </source>
</reference>
<dbReference type="Proteomes" id="UP000030300">
    <property type="component" value="Chromosome"/>
</dbReference>
<dbReference type="Gene3D" id="1.20.1280.290">
    <property type="match status" value="1"/>
</dbReference>
<feature type="transmembrane region" description="Helical" evidence="1">
    <location>
        <begin position="49"/>
        <end position="68"/>
    </location>
</feature>
<proteinExistence type="predicted"/>
<sequence length="97" mass="10204">MFVTAALPMVAKAARTKEMASYSAGNLVLSNAGNALYSVYVLTTPPGPLWALHAFNTAVALLMLAGWLRYGAPARTGWPIMAGTSSTTTTAKGRETR</sequence>
<keyword evidence="3" id="KW-1185">Reference proteome</keyword>
<dbReference type="KEGG" id="psim:KR76_25775"/>
<dbReference type="eggNOG" id="ENOG5032YRF">
    <property type="taxonomic scope" value="Bacteria"/>
</dbReference>
<dbReference type="AlphaFoldDB" id="A0A0A1DPI2"/>
<protein>
    <submittedName>
        <fullName evidence="2">Uncharacterized protein</fullName>
    </submittedName>
</protein>
<keyword evidence="1" id="KW-1133">Transmembrane helix</keyword>
<dbReference type="EMBL" id="CP009896">
    <property type="protein sequence ID" value="AIY19331.2"/>
    <property type="molecule type" value="Genomic_DNA"/>
</dbReference>
<name>A0A0A1DPI2_NOCSI</name>
<evidence type="ECO:0000256" key="1">
    <source>
        <dbReference type="SAM" id="Phobius"/>
    </source>
</evidence>